<keyword evidence="1" id="KW-1133">Transmembrane helix</keyword>
<name>A0A2V5KB85_9BACL</name>
<evidence type="ECO:0000313" key="2">
    <source>
        <dbReference type="EMBL" id="PYI55203.1"/>
    </source>
</evidence>
<feature type="transmembrane region" description="Helical" evidence="1">
    <location>
        <begin position="6"/>
        <end position="26"/>
    </location>
</feature>
<proteinExistence type="predicted"/>
<comment type="caution">
    <text evidence="2">The sequence shown here is derived from an EMBL/GenBank/DDBJ whole genome shotgun (WGS) entry which is preliminary data.</text>
</comment>
<reference evidence="2 3" key="1">
    <citation type="submission" date="2018-05" db="EMBL/GenBank/DDBJ databases">
        <title>Paenibacillus flagellatus sp. nov., isolated from selenium mineral soil.</title>
        <authorList>
            <person name="Dai X."/>
        </authorList>
    </citation>
    <scope>NUCLEOTIDE SEQUENCE [LARGE SCALE GENOMIC DNA]</scope>
    <source>
        <strain evidence="2 3">DXL2</strain>
    </source>
</reference>
<dbReference type="OrthoDB" id="9797976at2"/>
<dbReference type="PANTHER" id="PTHR36111:SF2">
    <property type="entry name" value="INNER MEMBRANE PROTEIN"/>
    <property type="match status" value="1"/>
</dbReference>
<dbReference type="RefSeq" id="WP_110840197.1">
    <property type="nucleotide sequence ID" value="NZ_QJVJ01000004.1"/>
</dbReference>
<organism evidence="2 3">
    <name type="scientific">Paenibacillus flagellatus</name>
    <dbReference type="NCBI Taxonomy" id="2211139"/>
    <lineage>
        <taxon>Bacteria</taxon>
        <taxon>Bacillati</taxon>
        <taxon>Bacillota</taxon>
        <taxon>Bacilli</taxon>
        <taxon>Bacillales</taxon>
        <taxon>Paenibacillaceae</taxon>
        <taxon>Paenibacillus</taxon>
    </lineage>
</organism>
<evidence type="ECO:0000313" key="3">
    <source>
        <dbReference type="Proteomes" id="UP000247476"/>
    </source>
</evidence>
<evidence type="ECO:0000256" key="1">
    <source>
        <dbReference type="SAM" id="Phobius"/>
    </source>
</evidence>
<dbReference type="Pfam" id="PF04474">
    <property type="entry name" value="DUF554"/>
    <property type="match status" value="1"/>
</dbReference>
<feature type="transmembrane region" description="Helical" evidence="1">
    <location>
        <begin position="190"/>
        <end position="206"/>
    </location>
</feature>
<keyword evidence="3" id="KW-1185">Reference proteome</keyword>
<dbReference type="Proteomes" id="UP000247476">
    <property type="component" value="Unassembled WGS sequence"/>
</dbReference>
<dbReference type="AlphaFoldDB" id="A0A2V5KB85"/>
<dbReference type="PANTHER" id="PTHR36111">
    <property type="entry name" value="INNER MEMBRANE PROTEIN-RELATED"/>
    <property type="match status" value="1"/>
</dbReference>
<sequence>MVLWGALVNGLAIVAGSMAGLIVPRLGDGLRRTVTQGIGLALCVLGLTMAMKTDHYLAMVVSLVIGGAIGEMTKLERGLERLGEWLESKVSARGEGKVGKAFVNATLVYCIGAMAILGSIESGIRHNHDILYAKSLMDGFLSIVFASALGVGVAFSSVPVFLYQGAIALGATFVASMFSAEAIAAITEEVSAVGGVLIIGVGINLLELKRIHVANLLPAVVVMAVMMAVMLR</sequence>
<dbReference type="EMBL" id="QJVJ01000004">
    <property type="protein sequence ID" value="PYI55203.1"/>
    <property type="molecule type" value="Genomic_DNA"/>
</dbReference>
<feature type="transmembrane region" description="Helical" evidence="1">
    <location>
        <begin position="140"/>
        <end position="158"/>
    </location>
</feature>
<dbReference type="InterPro" id="IPR007563">
    <property type="entry name" value="DUF554"/>
</dbReference>
<keyword evidence="1" id="KW-0472">Membrane</keyword>
<protein>
    <submittedName>
        <fullName evidence="2">DUF554 domain-containing protein</fullName>
    </submittedName>
</protein>
<gene>
    <name evidence="2" type="ORF">DLM86_11815</name>
</gene>
<feature type="transmembrane region" description="Helical" evidence="1">
    <location>
        <begin position="213"/>
        <end position="231"/>
    </location>
</feature>
<keyword evidence="1" id="KW-0812">Transmembrane</keyword>
<feature type="transmembrane region" description="Helical" evidence="1">
    <location>
        <begin position="101"/>
        <end position="120"/>
    </location>
</feature>
<accession>A0A2V5KB85</accession>
<feature type="transmembrane region" description="Helical" evidence="1">
    <location>
        <begin position="33"/>
        <end position="50"/>
    </location>
</feature>